<dbReference type="InterPro" id="IPR036390">
    <property type="entry name" value="WH_DNA-bd_sf"/>
</dbReference>
<dbReference type="NCBIfam" id="TIGR00281">
    <property type="entry name" value="SMC-Scp complex subunit ScpB"/>
    <property type="match status" value="1"/>
</dbReference>
<gene>
    <name evidence="5 6" type="primary">scpB</name>
    <name evidence="6" type="ORF">ACFSTF_10235</name>
</gene>
<proteinExistence type="inferred from homology"/>
<comment type="similarity">
    <text evidence="5">Belongs to the ScpB family.</text>
</comment>
<dbReference type="SUPFAM" id="SSF46785">
    <property type="entry name" value="Winged helix' DNA-binding domain"/>
    <property type="match status" value="2"/>
</dbReference>
<keyword evidence="1 5" id="KW-0963">Cytoplasm</keyword>
<dbReference type="Pfam" id="PF04079">
    <property type="entry name" value="SMC_ScpB"/>
    <property type="match status" value="1"/>
</dbReference>
<dbReference type="InterPro" id="IPR036388">
    <property type="entry name" value="WH-like_DNA-bd_sf"/>
</dbReference>
<name>A0ABW5PS37_9BACI</name>
<dbReference type="PANTHER" id="PTHR34298">
    <property type="entry name" value="SEGREGATION AND CONDENSATION PROTEIN B"/>
    <property type="match status" value="1"/>
</dbReference>
<reference evidence="7" key="1">
    <citation type="journal article" date="2019" name="Int. J. Syst. Evol. Microbiol.">
        <title>The Global Catalogue of Microorganisms (GCM) 10K type strain sequencing project: providing services to taxonomists for standard genome sequencing and annotation.</title>
        <authorList>
            <consortium name="The Broad Institute Genomics Platform"/>
            <consortium name="The Broad Institute Genome Sequencing Center for Infectious Disease"/>
            <person name="Wu L."/>
            <person name="Ma J."/>
        </authorList>
    </citation>
    <scope>NUCLEOTIDE SEQUENCE [LARGE SCALE GENOMIC DNA]</scope>
    <source>
        <strain evidence="7">TISTR 2241</strain>
    </source>
</reference>
<evidence type="ECO:0000256" key="1">
    <source>
        <dbReference type="ARBA" id="ARBA00022490"/>
    </source>
</evidence>
<dbReference type="Gene3D" id="1.10.10.10">
    <property type="entry name" value="Winged helix-like DNA-binding domain superfamily/Winged helix DNA-binding domain"/>
    <property type="match status" value="2"/>
</dbReference>
<dbReference type="Proteomes" id="UP001597458">
    <property type="component" value="Unassembled WGS sequence"/>
</dbReference>
<dbReference type="PIRSF" id="PIRSF019345">
    <property type="entry name" value="ScpB"/>
    <property type="match status" value="1"/>
</dbReference>
<keyword evidence="3 5" id="KW-0159">Chromosome partition</keyword>
<organism evidence="6 7">
    <name type="scientific">Terrilactibacillus laevilacticus</name>
    <dbReference type="NCBI Taxonomy" id="1380157"/>
    <lineage>
        <taxon>Bacteria</taxon>
        <taxon>Bacillati</taxon>
        <taxon>Bacillota</taxon>
        <taxon>Bacilli</taxon>
        <taxon>Bacillales</taxon>
        <taxon>Bacillaceae</taxon>
        <taxon>Terrilactibacillus</taxon>
    </lineage>
</organism>
<comment type="subcellular location">
    <subcellularLocation>
        <location evidence="5">Cytoplasm</location>
    </subcellularLocation>
    <text evidence="5">Associated with two foci at the outer edges of the nucleoid region in young cells, and at four foci within both cell halves in older cells.</text>
</comment>
<comment type="subunit">
    <text evidence="5">Homodimer. Homodimerization may be required to stabilize the binding of ScpA to the Smc head domains. Component of a cohesin-like complex composed of ScpA, ScpB and the Smc homodimer, in which ScpA and ScpB bind to the head domain of Smc. The presence of the three proteins is required for the association of the complex with DNA.</text>
</comment>
<keyword evidence="4 5" id="KW-0131">Cell cycle</keyword>
<comment type="caution">
    <text evidence="6">The sequence shown here is derived from an EMBL/GenBank/DDBJ whole genome shotgun (WGS) entry which is preliminary data.</text>
</comment>
<dbReference type="RefSeq" id="WP_141190592.1">
    <property type="nucleotide sequence ID" value="NZ_JBHUMR010000013.1"/>
</dbReference>
<evidence type="ECO:0000256" key="4">
    <source>
        <dbReference type="ARBA" id="ARBA00023306"/>
    </source>
</evidence>
<evidence type="ECO:0000256" key="5">
    <source>
        <dbReference type="HAMAP-Rule" id="MF_01804"/>
    </source>
</evidence>
<dbReference type="InterPro" id="IPR005234">
    <property type="entry name" value="ScpB_csome_segregation"/>
</dbReference>
<evidence type="ECO:0000313" key="6">
    <source>
        <dbReference type="EMBL" id="MFD2617682.1"/>
    </source>
</evidence>
<evidence type="ECO:0000313" key="7">
    <source>
        <dbReference type="Proteomes" id="UP001597458"/>
    </source>
</evidence>
<keyword evidence="7" id="KW-1185">Reference proteome</keyword>
<evidence type="ECO:0000256" key="2">
    <source>
        <dbReference type="ARBA" id="ARBA00022618"/>
    </source>
</evidence>
<dbReference type="HAMAP" id="MF_01804">
    <property type="entry name" value="ScpB"/>
    <property type="match status" value="1"/>
</dbReference>
<keyword evidence="2 5" id="KW-0132">Cell division</keyword>
<dbReference type="PANTHER" id="PTHR34298:SF2">
    <property type="entry name" value="SEGREGATION AND CONDENSATION PROTEIN B"/>
    <property type="match status" value="1"/>
</dbReference>
<accession>A0ABW5PS37</accession>
<sequence>MPAKPTMKAIIEGLLYVAGDEGLLLAQLEQILETNQSTIRQIIEELKVSYESEDSGITIVDRPEGYQLVTKPYLANYIKKYVQTPVSASLSQAALETIAIIAYRMPISRIEIEDIRGVKSEKALQTLVSRGLIKEVGRAEGTGRAILYGVTNQFFTYFGLQSLEDLPPISQQDFEESEGEESDLFYDQFKRTMMDL</sequence>
<dbReference type="EMBL" id="JBHUMR010000013">
    <property type="protein sequence ID" value="MFD2617682.1"/>
    <property type="molecule type" value="Genomic_DNA"/>
</dbReference>
<comment type="function">
    <text evidence="5">Participates in chromosomal partition during cell division. May act via the formation of a condensin-like complex containing Smc and ScpA that pull DNA away from mid-cell into both cell halves.</text>
</comment>
<protein>
    <recommendedName>
        <fullName evidence="5">Segregation and condensation protein B</fullName>
    </recommendedName>
</protein>
<evidence type="ECO:0000256" key="3">
    <source>
        <dbReference type="ARBA" id="ARBA00022829"/>
    </source>
</evidence>